<name>A0ABS9VHC7_9BACT</name>
<dbReference type="RefSeq" id="WP_241414707.1">
    <property type="nucleotide sequence ID" value="NZ_JAKZGO010000033.1"/>
</dbReference>
<reference evidence="1" key="1">
    <citation type="submission" date="2022-03" db="EMBL/GenBank/DDBJ databases">
        <title>De novo assembled genomes of Belliella spp. (Cyclobacteriaceae) strains.</title>
        <authorList>
            <person name="Szabo A."/>
            <person name="Korponai K."/>
            <person name="Felfoldi T."/>
        </authorList>
    </citation>
    <scope>NUCLEOTIDE SEQUENCE</scope>
    <source>
        <strain evidence="1">DSM 111903</strain>
    </source>
</reference>
<dbReference type="Proteomes" id="UP001165430">
    <property type="component" value="Unassembled WGS sequence"/>
</dbReference>
<protein>
    <submittedName>
        <fullName evidence="1">Uncharacterized protein</fullName>
    </submittedName>
</protein>
<sequence>MKSFKTSKLVGCSLRLITLIGVSSVPALSEGIFLDKQFSYTSGAVLIDNSKFEFNNDNSDSTSSKPDFPLTVNMFQDSVIMRKVEEDLLKVKELIGVSQEQEEELKSLLLDKYEYLKVPNTANSRTQLVLNSLFRRLEDSLDSQQIDVLKKSGLIKLWFQIEE</sequence>
<proteinExistence type="predicted"/>
<keyword evidence="2" id="KW-1185">Reference proteome</keyword>
<comment type="caution">
    <text evidence="1">The sequence shown here is derived from an EMBL/GenBank/DDBJ whole genome shotgun (WGS) entry which is preliminary data.</text>
</comment>
<gene>
    <name evidence="1" type="ORF">MM213_20250</name>
</gene>
<evidence type="ECO:0000313" key="1">
    <source>
        <dbReference type="EMBL" id="MCH7415843.1"/>
    </source>
</evidence>
<organism evidence="1 2">
    <name type="scientific">Belliella alkalica</name>
    <dbReference type="NCBI Taxonomy" id="1730871"/>
    <lineage>
        <taxon>Bacteria</taxon>
        <taxon>Pseudomonadati</taxon>
        <taxon>Bacteroidota</taxon>
        <taxon>Cytophagia</taxon>
        <taxon>Cytophagales</taxon>
        <taxon>Cyclobacteriaceae</taxon>
        <taxon>Belliella</taxon>
    </lineage>
</organism>
<evidence type="ECO:0000313" key="2">
    <source>
        <dbReference type="Proteomes" id="UP001165430"/>
    </source>
</evidence>
<accession>A0ABS9VHC7</accession>
<dbReference type="EMBL" id="JAKZGO010000033">
    <property type="protein sequence ID" value="MCH7415843.1"/>
    <property type="molecule type" value="Genomic_DNA"/>
</dbReference>